<name>A0A329MFX8_9BACL</name>
<evidence type="ECO:0000313" key="2">
    <source>
        <dbReference type="Proteomes" id="UP000250369"/>
    </source>
</evidence>
<dbReference type="Proteomes" id="UP000250369">
    <property type="component" value="Unassembled WGS sequence"/>
</dbReference>
<dbReference type="AlphaFoldDB" id="A0A329MFX8"/>
<accession>A0A329MFX8</accession>
<reference evidence="1 2" key="1">
    <citation type="journal article" date="2009" name="Int. J. Syst. Evol. Microbiol.">
        <title>Paenibacillus contaminans sp. nov., isolated from a contaminated laboratory plate.</title>
        <authorList>
            <person name="Chou J.H."/>
            <person name="Lee J.H."/>
            <person name="Lin M.C."/>
            <person name="Chang P.S."/>
            <person name="Arun A.B."/>
            <person name="Young C.C."/>
            <person name="Chen W.M."/>
        </authorList>
    </citation>
    <scope>NUCLEOTIDE SEQUENCE [LARGE SCALE GENOMIC DNA]</scope>
    <source>
        <strain evidence="1 2">CKOBP-6</strain>
    </source>
</reference>
<organism evidence="1 2">
    <name type="scientific">Paenibacillus contaminans</name>
    <dbReference type="NCBI Taxonomy" id="450362"/>
    <lineage>
        <taxon>Bacteria</taxon>
        <taxon>Bacillati</taxon>
        <taxon>Bacillota</taxon>
        <taxon>Bacilli</taxon>
        <taxon>Bacillales</taxon>
        <taxon>Paenibacillaceae</taxon>
        <taxon>Paenibacillus</taxon>
    </lineage>
</organism>
<proteinExistence type="predicted"/>
<keyword evidence="2" id="KW-1185">Reference proteome</keyword>
<gene>
    <name evidence="1" type="ORF">DQG23_24290</name>
</gene>
<evidence type="ECO:0000313" key="1">
    <source>
        <dbReference type="EMBL" id="RAV18851.1"/>
    </source>
</evidence>
<comment type="caution">
    <text evidence="1">The sequence shown here is derived from an EMBL/GenBank/DDBJ whole genome shotgun (WGS) entry which is preliminary data.</text>
</comment>
<dbReference type="RefSeq" id="WP_113033479.1">
    <property type="nucleotide sequence ID" value="NZ_QMFB01000015.1"/>
</dbReference>
<dbReference type="OrthoDB" id="2475162at2"/>
<sequence>MAKIFVFYTEHEDELAPIWMIVRFGRGNIQWDKTNVYIPVTAPFKRLRAEDFHDEVLGLSIAQTEMILHPEQAGKFGIHLPAVLKRIDKMRGEEFAMPFLLEDIEQFIIQMADIEEVLQMSVIDLYAWE</sequence>
<dbReference type="EMBL" id="QMFB01000015">
    <property type="protein sequence ID" value="RAV18851.1"/>
    <property type="molecule type" value="Genomic_DNA"/>
</dbReference>
<protein>
    <submittedName>
        <fullName evidence="1">Uncharacterized protein</fullName>
    </submittedName>
</protein>